<evidence type="ECO:0000313" key="2">
    <source>
        <dbReference type="Proteomes" id="UP000467305"/>
    </source>
</evidence>
<comment type="caution">
    <text evidence="1">The sequence shown here is derived from an EMBL/GenBank/DDBJ whole genome shotgun (WGS) entry which is preliminary data.</text>
</comment>
<dbReference type="EMBL" id="WAAU01000012">
    <property type="protein sequence ID" value="KAB1158714.1"/>
    <property type="molecule type" value="Genomic_DNA"/>
</dbReference>
<protein>
    <submittedName>
        <fullName evidence="1">Uncharacterized protein</fullName>
    </submittedName>
</protein>
<proteinExistence type="predicted"/>
<name>A0A7J5AM94_9FLAO</name>
<keyword evidence="2" id="KW-1185">Reference proteome</keyword>
<gene>
    <name evidence="1" type="ORF">F7018_08120</name>
</gene>
<evidence type="ECO:0000313" key="1">
    <source>
        <dbReference type="EMBL" id="KAB1158714.1"/>
    </source>
</evidence>
<sequence length="404" mass="45798">MPIKNIYFLLLSILILSFNESVKKVNGPITLLTTSKEFKAGSKVSLSFSGIENDSIKLYCSNSYGSTLLTSSKTENNQTQYIFPEYISNKIGTVNWKLLTDSTKLSGKFMITRKQQPVSLETYLGPPSIEAGGKDYAMMVTIPTDVLDNPIKNNTKVTIQHQFLASERKEQVYTKNLIAYKNIYSPIKSGRMLLSSNCLNLDSKEYNLSIMPAISVNFEIFAERHHEYADGNQITTFTTSILKDKHGNVVSDGSFVEFFITNSEGNILKTTGTTIRGIATAQMIHPDHEESWSIKAYVIGISESNVLKIRYKKIIHDFDVVFSENNRTITIGPIKSFMNQMIPDGLEVRLEIYRGDTILDEYLKESREGYVRFHLNENIFKNGTYNLKIKSAGITQNFKDKKLW</sequence>
<dbReference type="OrthoDB" id="980944at2"/>
<dbReference type="AlphaFoldDB" id="A0A7J5AM94"/>
<reference evidence="1 2" key="1">
    <citation type="submission" date="2019-09" db="EMBL/GenBank/DDBJ databases">
        <authorList>
            <person name="Cao W.R."/>
        </authorList>
    </citation>
    <scope>NUCLEOTIDE SEQUENCE [LARGE SCALE GENOMIC DNA]</scope>
    <source>
        <strain evidence="2">a4</strain>
    </source>
</reference>
<accession>A0A7J5AM94</accession>
<organism evidence="1 2">
    <name type="scientific">Tenacibaculum aiptasiae</name>
    <dbReference type="NCBI Taxonomy" id="426481"/>
    <lineage>
        <taxon>Bacteria</taxon>
        <taxon>Pseudomonadati</taxon>
        <taxon>Bacteroidota</taxon>
        <taxon>Flavobacteriia</taxon>
        <taxon>Flavobacteriales</taxon>
        <taxon>Flavobacteriaceae</taxon>
        <taxon>Tenacibaculum</taxon>
    </lineage>
</organism>
<dbReference type="Proteomes" id="UP000467305">
    <property type="component" value="Unassembled WGS sequence"/>
</dbReference>